<evidence type="ECO:0000313" key="4">
    <source>
        <dbReference type="Proteomes" id="UP000540266"/>
    </source>
</evidence>
<reference evidence="1 3" key="1">
    <citation type="submission" date="2015-11" db="EMBL/GenBank/DDBJ databases">
        <title>The limits of bacterial species coexistence and the symbiotic plasmid transference in sympatric Rhizobium populations.</title>
        <authorList>
            <person name="Perez-Carrascal O.M."/>
            <person name="VanInsberghe D."/>
            <person name="Juarez S."/>
            <person name="Polz M.F."/>
            <person name="Vinuesa P."/>
            <person name="Gonzalez V."/>
        </authorList>
    </citation>
    <scope>NUCLEOTIDE SEQUENCE [LARGE SCALE GENOMIC DNA]</scope>
    <source>
        <strain evidence="1 3">N771</strain>
    </source>
</reference>
<dbReference type="AlphaFoldDB" id="A0A192T3D9"/>
<dbReference type="Proteomes" id="UP000540266">
    <property type="component" value="Chromosome"/>
</dbReference>
<evidence type="ECO:0000313" key="1">
    <source>
        <dbReference type="EMBL" id="ANL83405.1"/>
    </source>
</evidence>
<proteinExistence type="predicted"/>
<reference evidence="2 4" key="2">
    <citation type="submission" date="2020-11" db="EMBL/GenBank/DDBJ databases">
        <title>Indigenous Rhizobia Nodulating Common beans in Western Kenya.</title>
        <authorList>
            <person name="Wekesa C.S."/>
            <person name="Oelmueller R."/>
            <person name="Furch A.C."/>
        </authorList>
    </citation>
    <scope>NUCLEOTIDE SEQUENCE [LARGE SCALE GENOMIC DNA]</scope>
    <source>
        <strain evidence="4">BS3</strain>
        <strain evidence="2">S3</strain>
    </source>
</reference>
<keyword evidence="3" id="KW-1185">Reference proteome</keyword>
<name>A0A192T3D9_9HYPH</name>
<protein>
    <submittedName>
        <fullName evidence="2">Uncharacterized protein</fullName>
    </submittedName>
</protein>
<organism evidence="2 4">
    <name type="scientific">Rhizobium phaseoli</name>
    <dbReference type="NCBI Taxonomy" id="396"/>
    <lineage>
        <taxon>Bacteria</taxon>
        <taxon>Pseudomonadati</taxon>
        <taxon>Pseudomonadota</taxon>
        <taxon>Alphaproteobacteria</taxon>
        <taxon>Hyphomicrobiales</taxon>
        <taxon>Rhizobiaceae</taxon>
        <taxon>Rhizobium/Agrobacterium group</taxon>
        <taxon>Rhizobium</taxon>
    </lineage>
</organism>
<evidence type="ECO:0000313" key="3">
    <source>
        <dbReference type="Proteomes" id="UP000078551"/>
    </source>
</evidence>
<dbReference type="EMBL" id="CP013568">
    <property type="protein sequence ID" value="ANL83405.1"/>
    <property type="molecule type" value="Genomic_DNA"/>
</dbReference>
<gene>
    <name evidence="1" type="ORF">AMC81_CH00585</name>
    <name evidence="2" type="ORF">HER27_016645</name>
</gene>
<sequence>METAIPTTDPKISGRLNIPLIATGRTPSGNGIGPGAREVDTVEQIADDLRDFVCGSAPGVFFLHAASHKLFQI</sequence>
<accession>A0A192T3D9</accession>
<evidence type="ECO:0000313" key="2">
    <source>
        <dbReference type="EMBL" id="QPK08079.1"/>
    </source>
</evidence>
<dbReference type="EMBL" id="CP064931">
    <property type="protein sequence ID" value="QPK08079.1"/>
    <property type="molecule type" value="Genomic_DNA"/>
</dbReference>
<dbReference type="RefSeq" id="WP_167355274.1">
    <property type="nucleotide sequence ID" value="NZ_CP013532.1"/>
</dbReference>
<dbReference type="Proteomes" id="UP000078551">
    <property type="component" value="Chromosome"/>
</dbReference>
<dbReference type="GeneID" id="45961757"/>